<dbReference type="InterPro" id="IPR013149">
    <property type="entry name" value="ADH-like_C"/>
</dbReference>
<dbReference type="SUPFAM" id="SSF51735">
    <property type="entry name" value="NAD(P)-binding Rossmann-fold domains"/>
    <property type="match status" value="1"/>
</dbReference>
<dbReference type="Pfam" id="PF00107">
    <property type="entry name" value="ADH_zinc_N"/>
    <property type="match status" value="1"/>
</dbReference>
<dbReference type="AlphaFoldDB" id="A0A7Y0QHR7"/>
<dbReference type="InterPro" id="IPR002328">
    <property type="entry name" value="ADH_Zn_CS"/>
</dbReference>
<dbReference type="InterPro" id="IPR036291">
    <property type="entry name" value="NAD(P)-bd_dom_sf"/>
</dbReference>
<name>A0A7Y0QHR7_CELFI</name>
<dbReference type="RefSeq" id="WP_169325850.1">
    <property type="nucleotide sequence ID" value="NZ_JABCJJ010000037.1"/>
</dbReference>
<comment type="caution">
    <text evidence="7">The sequence shown here is derived from an EMBL/GenBank/DDBJ whole genome shotgun (WGS) entry which is preliminary data.</text>
</comment>
<dbReference type="GO" id="GO:0016491">
    <property type="term" value="F:oxidoreductase activity"/>
    <property type="evidence" value="ECO:0007669"/>
    <property type="project" value="UniProtKB-KW"/>
</dbReference>
<dbReference type="InterPro" id="IPR011032">
    <property type="entry name" value="GroES-like_sf"/>
</dbReference>
<reference evidence="7 8" key="1">
    <citation type="submission" date="2020-04" db="EMBL/GenBank/DDBJ databases">
        <title>Sequencing and Assembly of C. fimi.</title>
        <authorList>
            <person name="Ramsey A.R."/>
        </authorList>
    </citation>
    <scope>NUCLEOTIDE SEQUENCE [LARGE SCALE GENOMIC DNA]</scope>
    <source>
        <strain evidence="7 8">SB</strain>
    </source>
</reference>
<dbReference type="PANTHER" id="PTHR43401:SF2">
    <property type="entry name" value="L-THREONINE 3-DEHYDROGENASE"/>
    <property type="match status" value="1"/>
</dbReference>
<dbReference type="SUPFAM" id="SSF50129">
    <property type="entry name" value="GroES-like"/>
    <property type="match status" value="1"/>
</dbReference>
<dbReference type="PROSITE" id="PS00059">
    <property type="entry name" value="ADH_ZINC"/>
    <property type="match status" value="1"/>
</dbReference>
<organism evidence="7 8">
    <name type="scientific">Cellulomonas fimi</name>
    <dbReference type="NCBI Taxonomy" id="1708"/>
    <lineage>
        <taxon>Bacteria</taxon>
        <taxon>Bacillati</taxon>
        <taxon>Actinomycetota</taxon>
        <taxon>Actinomycetes</taxon>
        <taxon>Micrococcales</taxon>
        <taxon>Cellulomonadaceae</taxon>
        <taxon>Cellulomonas</taxon>
    </lineage>
</organism>
<keyword evidence="4" id="KW-0560">Oxidoreductase</keyword>
<feature type="domain" description="Enoyl reductase (ER)" evidence="6">
    <location>
        <begin position="8"/>
        <end position="338"/>
    </location>
</feature>
<dbReference type="Proteomes" id="UP000562124">
    <property type="component" value="Unassembled WGS sequence"/>
</dbReference>
<dbReference type="PANTHER" id="PTHR43401">
    <property type="entry name" value="L-THREONINE 3-DEHYDROGENASE"/>
    <property type="match status" value="1"/>
</dbReference>
<evidence type="ECO:0000259" key="6">
    <source>
        <dbReference type="SMART" id="SM00829"/>
    </source>
</evidence>
<sequence>MRAVLLPGDRKVVVAERPDPTPGHGEVLIASRASAICRSDMGLYSGDHAVVGGAIAPGTIVPGHEPAGVIVEVGEGVTSLRPGDRVAGYLAIGCGLCEQCHAGYRMLCPRWKCVGFDVDGGDADLIVLPEANALRLPDEVSFPAGALMTDMVGSQYATQSRLGVRGGQRLAVVGLGPMGLAAVLVGRALGAEVIAVDPIEARRETARELGAAHVIGSEGALDTIRDLSSGRGVEVAVDCSGNPHGQNLALDAAALRGSVALVGESSATQISPSDQLIRKLLTVVGGWYFPLGDWEAITRLVVDQELPVERLVSHRFDLTDAAEAFRAFDQRETEKAVFVWDE</sequence>
<dbReference type="GO" id="GO:0008270">
    <property type="term" value="F:zinc ion binding"/>
    <property type="evidence" value="ECO:0007669"/>
    <property type="project" value="InterPro"/>
</dbReference>
<dbReference type="Pfam" id="PF08240">
    <property type="entry name" value="ADH_N"/>
    <property type="match status" value="1"/>
</dbReference>
<keyword evidence="8" id="KW-1185">Reference proteome</keyword>
<evidence type="ECO:0000256" key="3">
    <source>
        <dbReference type="ARBA" id="ARBA00022833"/>
    </source>
</evidence>
<dbReference type="Gene3D" id="3.90.180.10">
    <property type="entry name" value="Medium-chain alcohol dehydrogenases, catalytic domain"/>
    <property type="match status" value="1"/>
</dbReference>
<gene>
    <name evidence="7" type="ORF">HIR71_14865</name>
</gene>
<evidence type="ECO:0000256" key="2">
    <source>
        <dbReference type="ARBA" id="ARBA00022723"/>
    </source>
</evidence>
<comment type="similarity">
    <text evidence="5">Belongs to the zinc-containing alcohol dehydrogenase family.</text>
</comment>
<protein>
    <submittedName>
        <fullName evidence="7">Alcohol dehydrogenase catalytic domain-containing protein</fullName>
    </submittedName>
</protein>
<evidence type="ECO:0000313" key="8">
    <source>
        <dbReference type="Proteomes" id="UP000562124"/>
    </source>
</evidence>
<keyword evidence="2 5" id="KW-0479">Metal-binding</keyword>
<evidence type="ECO:0000256" key="1">
    <source>
        <dbReference type="ARBA" id="ARBA00001947"/>
    </source>
</evidence>
<dbReference type="InterPro" id="IPR013154">
    <property type="entry name" value="ADH-like_N"/>
</dbReference>
<evidence type="ECO:0000256" key="4">
    <source>
        <dbReference type="ARBA" id="ARBA00023002"/>
    </source>
</evidence>
<accession>A0A7Y0QHR7</accession>
<dbReference type="SMART" id="SM00829">
    <property type="entry name" value="PKS_ER"/>
    <property type="match status" value="1"/>
</dbReference>
<proteinExistence type="inferred from homology"/>
<dbReference type="EMBL" id="JABCJJ010000037">
    <property type="protein sequence ID" value="NMR21481.1"/>
    <property type="molecule type" value="Genomic_DNA"/>
</dbReference>
<dbReference type="Gene3D" id="3.40.50.720">
    <property type="entry name" value="NAD(P)-binding Rossmann-like Domain"/>
    <property type="match status" value="1"/>
</dbReference>
<dbReference type="InterPro" id="IPR020843">
    <property type="entry name" value="ER"/>
</dbReference>
<dbReference type="InterPro" id="IPR050129">
    <property type="entry name" value="Zn_alcohol_dh"/>
</dbReference>
<keyword evidence="3 5" id="KW-0862">Zinc</keyword>
<comment type="cofactor">
    <cofactor evidence="1 5">
        <name>Zn(2+)</name>
        <dbReference type="ChEBI" id="CHEBI:29105"/>
    </cofactor>
</comment>
<evidence type="ECO:0000313" key="7">
    <source>
        <dbReference type="EMBL" id="NMR21481.1"/>
    </source>
</evidence>
<evidence type="ECO:0000256" key="5">
    <source>
        <dbReference type="RuleBase" id="RU361277"/>
    </source>
</evidence>